<evidence type="ECO:0000313" key="1">
    <source>
        <dbReference type="EMBL" id="SVA08604.1"/>
    </source>
</evidence>
<dbReference type="InterPro" id="IPR025737">
    <property type="entry name" value="FApF"/>
</dbReference>
<dbReference type="Pfam" id="PF13557">
    <property type="entry name" value="Phenol_MetA_deg"/>
    <property type="match status" value="1"/>
</dbReference>
<name>A0A381SYY9_9ZZZZ</name>
<proteinExistence type="predicted"/>
<reference evidence="1" key="1">
    <citation type="submission" date="2018-05" db="EMBL/GenBank/DDBJ databases">
        <authorList>
            <person name="Lanie J.A."/>
            <person name="Ng W.-L."/>
            <person name="Kazmierczak K.M."/>
            <person name="Andrzejewski T.M."/>
            <person name="Davidsen T.M."/>
            <person name="Wayne K.J."/>
            <person name="Tettelin H."/>
            <person name="Glass J.I."/>
            <person name="Rusch D."/>
            <person name="Podicherti R."/>
            <person name="Tsui H.-C.T."/>
            <person name="Winkler M.E."/>
        </authorList>
    </citation>
    <scope>NUCLEOTIDE SEQUENCE</scope>
</reference>
<gene>
    <name evidence="1" type="ORF">METZ01_LOCUS61458</name>
</gene>
<evidence type="ECO:0008006" key="2">
    <source>
        <dbReference type="Google" id="ProtNLM"/>
    </source>
</evidence>
<organism evidence="1">
    <name type="scientific">marine metagenome</name>
    <dbReference type="NCBI Taxonomy" id="408172"/>
    <lineage>
        <taxon>unclassified sequences</taxon>
        <taxon>metagenomes</taxon>
        <taxon>ecological metagenomes</taxon>
    </lineage>
</organism>
<sequence>MFLFRFIFSSILFVLITTTNAAAYIGLCCAHCGGNMPLNIMGGGIPETHEYRFKISEMFMTMDGLRDGTDEKSTSDLGPSTASGKFRGVPKSMDSYMTMLGGAYSFTDNFAAMVMGGYVRNTMEMTTTAGDYDMFSQGLTDTKLMGKYRLYHDDNLAPTKQLSAVAGVAVPTGRITIKNTNHPTATMRGRLLPFGMQPGSGTWDPIFGLTYQKAADPFWMGANFMTTQRWGTNDQDYKKGSEYTLDLYVMRQFNEKALASFQLNGKAWGDYSDQPKAGKENGDCHAMLNSTRDWMTPLCDPTNYGGVNLHATMGMQFQPVPLHVAELNLSIPLYQNLKGPQMQSDYMLRLTYYLEVPTKKSRRYKGFSAPKQLGF</sequence>
<accession>A0A381SYY9</accession>
<dbReference type="AlphaFoldDB" id="A0A381SYY9"/>
<dbReference type="EMBL" id="UINC01003708">
    <property type="protein sequence ID" value="SVA08604.1"/>
    <property type="molecule type" value="Genomic_DNA"/>
</dbReference>
<protein>
    <recommendedName>
        <fullName evidence="2">Transporter</fullName>
    </recommendedName>
</protein>